<evidence type="ECO:0000256" key="1">
    <source>
        <dbReference type="SAM" id="MobiDB-lite"/>
    </source>
</evidence>
<feature type="domain" description="DUF8094" evidence="3">
    <location>
        <begin position="69"/>
        <end position="185"/>
    </location>
</feature>
<dbReference type="EMBL" id="JAKFHA010000001">
    <property type="protein sequence ID" value="MCF2526164.1"/>
    <property type="molecule type" value="Genomic_DNA"/>
</dbReference>
<feature type="compositionally biased region" description="Polar residues" evidence="1">
    <location>
        <begin position="192"/>
        <end position="211"/>
    </location>
</feature>
<keyword evidence="5" id="KW-1185">Reference proteome</keyword>
<feature type="region of interest" description="Disordered" evidence="1">
    <location>
        <begin position="35"/>
        <end position="68"/>
    </location>
</feature>
<organism evidence="4 5">
    <name type="scientific">Yinghuangia soli</name>
    <dbReference type="NCBI Taxonomy" id="2908204"/>
    <lineage>
        <taxon>Bacteria</taxon>
        <taxon>Bacillati</taxon>
        <taxon>Actinomycetota</taxon>
        <taxon>Actinomycetes</taxon>
        <taxon>Kitasatosporales</taxon>
        <taxon>Streptomycetaceae</taxon>
        <taxon>Yinghuangia</taxon>
    </lineage>
</organism>
<feature type="compositionally biased region" description="Gly residues" evidence="1">
    <location>
        <begin position="53"/>
        <end position="62"/>
    </location>
</feature>
<evidence type="ECO:0000313" key="5">
    <source>
        <dbReference type="Proteomes" id="UP001165378"/>
    </source>
</evidence>
<reference evidence="4" key="1">
    <citation type="submission" date="2022-01" db="EMBL/GenBank/DDBJ databases">
        <title>Genome-Based Taxonomic Classification of the Phylum Actinobacteria.</title>
        <authorList>
            <person name="Gao Y."/>
        </authorList>
    </citation>
    <scope>NUCLEOTIDE SEQUENCE</scope>
    <source>
        <strain evidence="4">KLBMP 8922</strain>
    </source>
</reference>
<dbReference type="Proteomes" id="UP001165378">
    <property type="component" value="Unassembled WGS sequence"/>
</dbReference>
<name>A0AA41PWI8_9ACTN</name>
<evidence type="ECO:0000313" key="4">
    <source>
        <dbReference type="EMBL" id="MCF2526164.1"/>
    </source>
</evidence>
<protein>
    <recommendedName>
        <fullName evidence="3">DUF8094 domain-containing protein</fullName>
    </recommendedName>
</protein>
<comment type="caution">
    <text evidence="4">The sequence shown here is derived from an EMBL/GenBank/DDBJ whole genome shotgun (WGS) entry which is preliminary data.</text>
</comment>
<feature type="compositionally biased region" description="Low complexity" evidence="1">
    <location>
        <begin position="35"/>
        <end position="52"/>
    </location>
</feature>
<feature type="signal peptide" evidence="2">
    <location>
        <begin position="1"/>
        <end position="29"/>
    </location>
</feature>
<feature type="chain" id="PRO_5041238754" description="DUF8094 domain-containing protein" evidence="2">
    <location>
        <begin position="30"/>
        <end position="396"/>
    </location>
</feature>
<accession>A0AA41PWI8</accession>
<evidence type="ECO:0000256" key="2">
    <source>
        <dbReference type="SAM" id="SignalP"/>
    </source>
</evidence>
<dbReference type="InterPro" id="IPR058407">
    <property type="entry name" value="DUF8094"/>
</dbReference>
<dbReference type="PROSITE" id="PS51257">
    <property type="entry name" value="PROKAR_LIPOPROTEIN"/>
    <property type="match status" value="1"/>
</dbReference>
<evidence type="ECO:0000259" key="3">
    <source>
        <dbReference type="Pfam" id="PF26366"/>
    </source>
</evidence>
<gene>
    <name evidence="4" type="ORF">LZ495_02860</name>
</gene>
<dbReference type="Pfam" id="PF26366">
    <property type="entry name" value="DUF8094"/>
    <property type="match status" value="1"/>
</dbReference>
<dbReference type="AlphaFoldDB" id="A0AA41PWI8"/>
<keyword evidence="2" id="KW-0732">Signal</keyword>
<proteinExistence type="predicted"/>
<feature type="region of interest" description="Disordered" evidence="1">
    <location>
        <begin position="190"/>
        <end position="224"/>
    </location>
</feature>
<sequence>MTVRHPLGRRTRGRAAFTAAALAVVLAAAGCSPSDGSGAGATPAAGAGATGSAPGGSGGGGSPSAAALPPLSQAEAAAVFKHYGEVRAAANATRDDAKLAEIEDGPLLAASTAAYRMERLGGDKPLPFEQSTPYFLVPRREGYPRYFAVLARNSRWIATSHGRDLMYFRQQTAGGPWKAVFQTPINVKNGDAGQSATDPTYTPKPTASPTVTYHPDQKPPSKLPNMPVADGDFVRTVDGQAAVTAAKTCTDYAAYHTRSIQGPQARDRFVAGDLTTGITAREAERARALGEISWTRTFRPTTDPGLPLLRLGDGTALVPCTFDKVEVTDSPRAPERWVSYDQGDKVLRFLGPSLKWSHVERTSADFAVIAAPTDGSAADVLFMHDTLLSATGTPIP</sequence>
<dbReference type="RefSeq" id="WP_235050219.1">
    <property type="nucleotide sequence ID" value="NZ_JAKFHA010000001.1"/>
</dbReference>